<organism evidence="1 2">
    <name type="scientific">Candidatus Bandiella euplotis</name>
    <dbReference type="NCBI Taxonomy" id="1664265"/>
    <lineage>
        <taxon>Bacteria</taxon>
        <taxon>Pseudomonadati</taxon>
        <taxon>Pseudomonadota</taxon>
        <taxon>Alphaproteobacteria</taxon>
        <taxon>Rickettsiales</taxon>
        <taxon>Candidatus Midichloriaceae</taxon>
        <taxon>Candidatus Bandiella</taxon>
    </lineage>
</organism>
<protein>
    <submittedName>
        <fullName evidence="1">IS1 family transposase</fullName>
    </submittedName>
</protein>
<dbReference type="EMBL" id="CP110820">
    <property type="protein sequence ID" value="WPX97359.1"/>
    <property type="molecule type" value="Genomic_DNA"/>
</dbReference>
<accession>A0ABZ0UMJ9</accession>
<reference evidence="1 2" key="1">
    <citation type="submission" date="2022-11" db="EMBL/GenBank/DDBJ databases">
        <title>Host association and intracellularity evolved multiple times independently in the Rickettsiales.</title>
        <authorList>
            <person name="Castelli M."/>
            <person name="Nardi T."/>
            <person name="Gammuto L."/>
            <person name="Bellinzona G."/>
            <person name="Sabaneyeva E."/>
            <person name="Potekhin A."/>
            <person name="Serra V."/>
            <person name="Petroni G."/>
            <person name="Sassera D."/>
        </authorList>
    </citation>
    <scope>NUCLEOTIDE SEQUENCE [LARGE SCALE GENOMIC DNA]</scope>
    <source>
        <strain evidence="1 2">NDG2</strain>
    </source>
</reference>
<name>A0ABZ0UMJ9_9RICK</name>
<dbReference type="Proteomes" id="UP001327219">
    <property type="component" value="Chromosome"/>
</dbReference>
<evidence type="ECO:0000313" key="1">
    <source>
        <dbReference type="EMBL" id="WPX97359.1"/>
    </source>
</evidence>
<proteinExistence type="predicted"/>
<keyword evidence="2" id="KW-1185">Reference proteome</keyword>
<gene>
    <name evidence="1" type="ORF">Bandiella_01508</name>
</gene>
<evidence type="ECO:0000313" key="2">
    <source>
        <dbReference type="Proteomes" id="UP001327219"/>
    </source>
</evidence>
<sequence length="68" mass="7846">MVQTSLNQTITFILILSFNAPRIARMTRKTKVVSKSEEVVDLTIKLWLHFEDNNNFLSEQGNFISIFG</sequence>